<sequence length="313" mass="34414">MAVFLINNCKFNGCGLTFPTLRDLILHIEDTHIGTVERSACAQRVHACLVRGPHAPISRSTIRDEKTDADQFGYLARADQFFSNAHSPWHSDPRQLEKQELQQPSCLPVSYVLRVFTEATRVEPLGVIRKRQRTLSPASSICSNTPTGSEMDEEEISSESDDSNDSWTTQNEFISEFIMSAGSAEEKPFACPVPGCKKRYKNVNGIKYHAKNGHKKEAKIKKAHRCHCGKSYKSAQGLRVHSLSQHSGESQLAKCPDFASALGSTAGHMMAPRIHHAAPLPVVSPTLQQHLLSPLVIRPTIASSFASVGAEVC</sequence>
<keyword evidence="8" id="KW-1185">Reference proteome</keyword>
<evidence type="ECO:0000259" key="6">
    <source>
        <dbReference type="PROSITE" id="PS00028"/>
    </source>
</evidence>
<keyword evidence="4" id="KW-0862">Zinc</keyword>
<dbReference type="OMA" id="QPACIPL"/>
<dbReference type="AlphaFoldDB" id="A0A9J6G3A4"/>
<dbReference type="Proteomes" id="UP000821853">
    <property type="component" value="Chromosome 2"/>
</dbReference>
<keyword evidence="2" id="KW-0677">Repeat</keyword>
<organism evidence="7 8">
    <name type="scientific">Haemaphysalis longicornis</name>
    <name type="common">Bush tick</name>
    <dbReference type="NCBI Taxonomy" id="44386"/>
    <lineage>
        <taxon>Eukaryota</taxon>
        <taxon>Metazoa</taxon>
        <taxon>Ecdysozoa</taxon>
        <taxon>Arthropoda</taxon>
        <taxon>Chelicerata</taxon>
        <taxon>Arachnida</taxon>
        <taxon>Acari</taxon>
        <taxon>Parasitiformes</taxon>
        <taxon>Ixodida</taxon>
        <taxon>Ixodoidea</taxon>
        <taxon>Ixodidae</taxon>
        <taxon>Haemaphysalinae</taxon>
        <taxon>Haemaphysalis</taxon>
    </lineage>
</organism>
<comment type="caution">
    <text evidence="7">The sequence shown here is derived from an EMBL/GenBank/DDBJ whole genome shotgun (WGS) entry which is preliminary data.</text>
</comment>
<dbReference type="PANTHER" id="PTHR23057:SF0">
    <property type="entry name" value="JUXTAPOSED WITH ANOTHER ZINC FINGER PROTEIN 1"/>
    <property type="match status" value="1"/>
</dbReference>
<evidence type="ECO:0000313" key="8">
    <source>
        <dbReference type="Proteomes" id="UP000821853"/>
    </source>
</evidence>
<feature type="domain" description="C2H2-type" evidence="6">
    <location>
        <begin position="9"/>
        <end position="32"/>
    </location>
</feature>
<evidence type="ECO:0000256" key="3">
    <source>
        <dbReference type="ARBA" id="ARBA00022771"/>
    </source>
</evidence>
<feature type="region of interest" description="Disordered" evidence="5">
    <location>
        <begin position="138"/>
        <end position="167"/>
    </location>
</feature>
<evidence type="ECO:0000256" key="5">
    <source>
        <dbReference type="SAM" id="MobiDB-lite"/>
    </source>
</evidence>
<dbReference type="VEuPathDB" id="VectorBase:HLOH_058002"/>
<dbReference type="SMART" id="SM00355">
    <property type="entry name" value="ZnF_C2H2"/>
    <property type="match status" value="3"/>
</dbReference>
<name>A0A9J6G3A4_HAELO</name>
<dbReference type="Gene3D" id="3.30.160.60">
    <property type="entry name" value="Classic Zinc Finger"/>
    <property type="match status" value="2"/>
</dbReference>
<feature type="compositionally biased region" description="Acidic residues" evidence="5">
    <location>
        <begin position="150"/>
        <end position="164"/>
    </location>
</feature>
<keyword evidence="1" id="KW-0479">Metal-binding</keyword>
<evidence type="ECO:0000313" key="7">
    <source>
        <dbReference type="EMBL" id="KAH9368844.1"/>
    </source>
</evidence>
<keyword evidence="3" id="KW-0863">Zinc-finger</keyword>
<gene>
    <name evidence="7" type="ORF">HPB48_004343</name>
</gene>
<feature type="compositionally biased region" description="Polar residues" evidence="5">
    <location>
        <begin position="138"/>
        <end position="148"/>
    </location>
</feature>
<dbReference type="SUPFAM" id="SSF57667">
    <property type="entry name" value="beta-beta-alpha zinc fingers"/>
    <property type="match status" value="2"/>
</dbReference>
<dbReference type="InterPro" id="IPR051580">
    <property type="entry name" value="ZnF-Chromatin_assoc"/>
</dbReference>
<accession>A0A9J6G3A4</accession>
<feature type="domain" description="C2H2-type" evidence="6">
    <location>
        <begin position="191"/>
        <end position="214"/>
    </location>
</feature>
<dbReference type="PROSITE" id="PS00028">
    <property type="entry name" value="ZINC_FINGER_C2H2_1"/>
    <property type="match status" value="2"/>
</dbReference>
<dbReference type="GO" id="GO:0008270">
    <property type="term" value="F:zinc ion binding"/>
    <property type="evidence" value="ECO:0007669"/>
    <property type="project" value="UniProtKB-KW"/>
</dbReference>
<dbReference type="PANTHER" id="PTHR23057">
    <property type="entry name" value="JUXTAPOSED WITH ANOTHER ZINC FINGER PROTEIN 1"/>
    <property type="match status" value="1"/>
</dbReference>
<dbReference type="InterPro" id="IPR036236">
    <property type="entry name" value="Znf_C2H2_sf"/>
</dbReference>
<evidence type="ECO:0000256" key="1">
    <source>
        <dbReference type="ARBA" id="ARBA00022723"/>
    </source>
</evidence>
<evidence type="ECO:0000256" key="2">
    <source>
        <dbReference type="ARBA" id="ARBA00022737"/>
    </source>
</evidence>
<reference evidence="7 8" key="1">
    <citation type="journal article" date="2020" name="Cell">
        <title>Large-Scale Comparative Analyses of Tick Genomes Elucidate Their Genetic Diversity and Vector Capacities.</title>
        <authorList>
            <consortium name="Tick Genome and Microbiome Consortium (TIGMIC)"/>
            <person name="Jia N."/>
            <person name="Wang J."/>
            <person name="Shi W."/>
            <person name="Du L."/>
            <person name="Sun Y."/>
            <person name="Zhan W."/>
            <person name="Jiang J.F."/>
            <person name="Wang Q."/>
            <person name="Zhang B."/>
            <person name="Ji P."/>
            <person name="Bell-Sakyi L."/>
            <person name="Cui X.M."/>
            <person name="Yuan T.T."/>
            <person name="Jiang B.G."/>
            <person name="Yang W.F."/>
            <person name="Lam T.T."/>
            <person name="Chang Q.C."/>
            <person name="Ding S.J."/>
            <person name="Wang X.J."/>
            <person name="Zhu J.G."/>
            <person name="Ruan X.D."/>
            <person name="Zhao L."/>
            <person name="Wei J.T."/>
            <person name="Ye R.Z."/>
            <person name="Que T.C."/>
            <person name="Du C.H."/>
            <person name="Zhou Y.H."/>
            <person name="Cheng J.X."/>
            <person name="Dai P.F."/>
            <person name="Guo W.B."/>
            <person name="Han X.H."/>
            <person name="Huang E.J."/>
            <person name="Li L.F."/>
            <person name="Wei W."/>
            <person name="Gao Y.C."/>
            <person name="Liu J.Z."/>
            <person name="Shao H.Z."/>
            <person name="Wang X."/>
            <person name="Wang C.C."/>
            <person name="Yang T.C."/>
            <person name="Huo Q.B."/>
            <person name="Li W."/>
            <person name="Chen H.Y."/>
            <person name="Chen S.E."/>
            <person name="Zhou L.G."/>
            <person name="Ni X.B."/>
            <person name="Tian J.H."/>
            <person name="Sheng Y."/>
            <person name="Liu T."/>
            <person name="Pan Y.S."/>
            <person name="Xia L.Y."/>
            <person name="Li J."/>
            <person name="Zhao F."/>
            <person name="Cao W.C."/>
        </authorList>
    </citation>
    <scope>NUCLEOTIDE SEQUENCE [LARGE SCALE GENOMIC DNA]</scope>
    <source>
        <strain evidence="7">HaeL-2018</strain>
    </source>
</reference>
<proteinExistence type="predicted"/>
<dbReference type="FunFam" id="3.30.160.60:FF:003264">
    <property type="entry name" value="Juxtaposed with another zinc finger protein 1"/>
    <property type="match status" value="1"/>
</dbReference>
<dbReference type="InterPro" id="IPR013087">
    <property type="entry name" value="Znf_C2H2_type"/>
</dbReference>
<dbReference type="EMBL" id="JABSTR010000004">
    <property type="protein sequence ID" value="KAH9368844.1"/>
    <property type="molecule type" value="Genomic_DNA"/>
</dbReference>
<evidence type="ECO:0000256" key="4">
    <source>
        <dbReference type="ARBA" id="ARBA00022833"/>
    </source>
</evidence>
<dbReference type="OrthoDB" id="3269380at2759"/>
<protein>
    <recommendedName>
        <fullName evidence="6">C2H2-type domain-containing protein</fullName>
    </recommendedName>
</protein>
<dbReference type="GO" id="GO:0005634">
    <property type="term" value="C:nucleus"/>
    <property type="evidence" value="ECO:0007669"/>
    <property type="project" value="TreeGrafter"/>
</dbReference>